<comment type="similarity">
    <text evidence="1">Belongs to the ribosome association toxin RatA family.</text>
</comment>
<dbReference type="Proteomes" id="UP000631034">
    <property type="component" value="Unassembled WGS sequence"/>
</dbReference>
<gene>
    <name evidence="3" type="ORF">IHV25_07130</name>
</gene>
<dbReference type="CDD" id="cd07813">
    <property type="entry name" value="COQ10p_like"/>
    <property type="match status" value="1"/>
</dbReference>
<dbReference type="InterPro" id="IPR044996">
    <property type="entry name" value="COQ10-like"/>
</dbReference>
<dbReference type="SUPFAM" id="SSF55961">
    <property type="entry name" value="Bet v1-like"/>
    <property type="match status" value="1"/>
</dbReference>
<dbReference type="GO" id="GO:0048039">
    <property type="term" value="F:ubiquinone binding"/>
    <property type="evidence" value="ECO:0007669"/>
    <property type="project" value="InterPro"/>
</dbReference>
<evidence type="ECO:0000313" key="4">
    <source>
        <dbReference type="Proteomes" id="UP000631034"/>
    </source>
</evidence>
<reference evidence="3" key="1">
    <citation type="submission" date="2020-10" db="EMBL/GenBank/DDBJ databases">
        <title>Genome sequence of the unusual species of purple photosynthetic bacteria, Phaeovibrio sulfidiphilus DSM 23193, type strain.</title>
        <authorList>
            <person name="Kyndt J.A."/>
            <person name="Meyer T.E."/>
        </authorList>
    </citation>
    <scope>NUCLEOTIDE SEQUENCE</scope>
    <source>
        <strain evidence="3">DSM 23193</strain>
    </source>
</reference>
<evidence type="ECO:0000259" key="2">
    <source>
        <dbReference type="Pfam" id="PF03364"/>
    </source>
</evidence>
<organism evidence="3 4">
    <name type="scientific">Phaeovibrio sulfidiphilus</name>
    <dbReference type="NCBI Taxonomy" id="1220600"/>
    <lineage>
        <taxon>Bacteria</taxon>
        <taxon>Pseudomonadati</taxon>
        <taxon>Pseudomonadota</taxon>
        <taxon>Alphaproteobacteria</taxon>
        <taxon>Rhodospirillales</taxon>
        <taxon>Rhodospirillaceae</taxon>
        <taxon>Phaeovibrio</taxon>
    </lineage>
</organism>
<accession>A0A8J6YP60</accession>
<dbReference type="RefSeq" id="WP_192534426.1">
    <property type="nucleotide sequence ID" value="NZ_JACZHT010000004.1"/>
</dbReference>
<protein>
    <submittedName>
        <fullName evidence="3">Type II toxin-antitoxin system RatA family toxin</fullName>
    </submittedName>
</protein>
<evidence type="ECO:0000313" key="3">
    <source>
        <dbReference type="EMBL" id="MBE1237419.1"/>
    </source>
</evidence>
<comment type="caution">
    <text evidence="3">The sequence shown here is derived from an EMBL/GenBank/DDBJ whole genome shotgun (WGS) entry which is preliminary data.</text>
</comment>
<dbReference type="GO" id="GO:0045333">
    <property type="term" value="P:cellular respiration"/>
    <property type="evidence" value="ECO:0007669"/>
    <property type="project" value="InterPro"/>
</dbReference>
<dbReference type="Gene3D" id="3.30.530.20">
    <property type="match status" value="1"/>
</dbReference>
<evidence type="ECO:0000256" key="1">
    <source>
        <dbReference type="ARBA" id="ARBA00008918"/>
    </source>
</evidence>
<dbReference type="AlphaFoldDB" id="A0A8J6YP60"/>
<proteinExistence type="inferred from homology"/>
<feature type="domain" description="Coenzyme Q-binding protein COQ10 START" evidence="2">
    <location>
        <begin position="11"/>
        <end position="134"/>
    </location>
</feature>
<dbReference type="InterPro" id="IPR005031">
    <property type="entry name" value="COQ10_START"/>
</dbReference>
<keyword evidence="4" id="KW-1185">Reference proteome</keyword>
<dbReference type="InterPro" id="IPR023393">
    <property type="entry name" value="START-like_dom_sf"/>
</dbReference>
<sequence length="155" mass="17457">MARYHAQCVSPYPAERMFDLVADVESYPAFVPWWVDSKIIGQEDGVYQTIQTMGLGPVRLRFLSRTTMERPNRIHVAAKGGGLKHLELFWGFEELEQGCRVSLSMDLQMASPALDLVVSRLSRDAAKTMVDAFCRRAHAVYRENSGLSAPRVRPA</sequence>
<dbReference type="EMBL" id="JACZHT010000004">
    <property type="protein sequence ID" value="MBE1237419.1"/>
    <property type="molecule type" value="Genomic_DNA"/>
</dbReference>
<dbReference type="PANTHER" id="PTHR12901">
    <property type="entry name" value="SPERM PROTEIN HOMOLOG"/>
    <property type="match status" value="1"/>
</dbReference>
<name>A0A8J6YP60_9PROT</name>
<dbReference type="PANTHER" id="PTHR12901:SF10">
    <property type="entry name" value="COENZYME Q-BINDING PROTEIN COQ10, MITOCHONDRIAL"/>
    <property type="match status" value="1"/>
</dbReference>
<dbReference type="Pfam" id="PF03364">
    <property type="entry name" value="Polyketide_cyc"/>
    <property type="match status" value="1"/>
</dbReference>